<protein>
    <submittedName>
        <fullName evidence="2">Transposase</fullName>
    </submittedName>
</protein>
<proteinExistence type="predicted"/>
<sequence length="84" mass="9581">MPDNGGYNERFTGTLRREVLNAEWFATARQAQIVINCLLRQYNFTRPHQAFNMCPPVTEKLRKVIQSLGARQGCTLSLWAALTP</sequence>
<name>A0A6P0CIF0_9RHOB</name>
<organism evidence="2 3">
    <name type="scientific">Sulfitobacter sediminilitoris</name>
    <dbReference type="NCBI Taxonomy" id="2698830"/>
    <lineage>
        <taxon>Bacteria</taxon>
        <taxon>Pseudomonadati</taxon>
        <taxon>Pseudomonadota</taxon>
        <taxon>Alphaproteobacteria</taxon>
        <taxon>Rhodobacterales</taxon>
        <taxon>Roseobacteraceae</taxon>
        <taxon>Sulfitobacter</taxon>
    </lineage>
</organism>
<gene>
    <name evidence="2" type="ORF">GV827_20590</name>
</gene>
<dbReference type="Pfam" id="PF13683">
    <property type="entry name" value="rve_3"/>
    <property type="match status" value="1"/>
</dbReference>
<dbReference type="InterPro" id="IPR001584">
    <property type="entry name" value="Integrase_cat-core"/>
</dbReference>
<accession>A0A6P0CIF0</accession>
<comment type="caution">
    <text evidence="2">The sequence shown here is derived from an EMBL/GenBank/DDBJ whole genome shotgun (WGS) entry which is preliminary data.</text>
</comment>
<dbReference type="EMBL" id="JAABNT010000022">
    <property type="protein sequence ID" value="NEK24775.1"/>
    <property type="molecule type" value="Genomic_DNA"/>
</dbReference>
<dbReference type="GO" id="GO:0015074">
    <property type="term" value="P:DNA integration"/>
    <property type="evidence" value="ECO:0007669"/>
    <property type="project" value="InterPro"/>
</dbReference>
<evidence type="ECO:0000259" key="1">
    <source>
        <dbReference type="Pfam" id="PF13683"/>
    </source>
</evidence>
<evidence type="ECO:0000313" key="3">
    <source>
        <dbReference type="Proteomes" id="UP000468591"/>
    </source>
</evidence>
<feature type="domain" description="Integrase catalytic" evidence="1">
    <location>
        <begin position="2"/>
        <end position="56"/>
    </location>
</feature>
<dbReference type="SUPFAM" id="SSF53098">
    <property type="entry name" value="Ribonuclease H-like"/>
    <property type="match status" value="1"/>
</dbReference>
<evidence type="ECO:0000313" key="2">
    <source>
        <dbReference type="EMBL" id="NEK24775.1"/>
    </source>
</evidence>
<dbReference type="InterPro" id="IPR012337">
    <property type="entry name" value="RNaseH-like_sf"/>
</dbReference>
<keyword evidence="3" id="KW-1185">Reference proteome</keyword>
<reference evidence="2 3" key="1">
    <citation type="submission" date="2020-01" db="EMBL/GenBank/DDBJ databases">
        <title>Sulfitobacter sediminilitoris sp. nov., isolated from a tidal flat.</title>
        <authorList>
            <person name="Park S."/>
            <person name="Yoon J.-H."/>
        </authorList>
    </citation>
    <scope>NUCLEOTIDE SEQUENCE [LARGE SCALE GENOMIC DNA]</scope>
    <source>
        <strain evidence="2 3">JBTF-M27</strain>
    </source>
</reference>
<dbReference type="RefSeq" id="WP_164355719.1">
    <property type="nucleotide sequence ID" value="NZ_JAABNT010000022.1"/>
</dbReference>
<dbReference type="Proteomes" id="UP000468591">
    <property type="component" value="Unassembled WGS sequence"/>
</dbReference>
<dbReference type="AlphaFoldDB" id="A0A6P0CIF0"/>